<feature type="transmembrane region" description="Helical" evidence="1">
    <location>
        <begin position="9"/>
        <end position="27"/>
    </location>
</feature>
<evidence type="ECO:0000313" key="3">
    <source>
        <dbReference type="Proteomes" id="UP000245468"/>
    </source>
</evidence>
<feature type="transmembrane region" description="Helical" evidence="1">
    <location>
        <begin position="289"/>
        <end position="317"/>
    </location>
</feature>
<keyword evidence="1" id="KW-1133">Transmembrane helix</keyword>
<dbReference type="RefSeq" id="WP_109322713.1">
    <property type="nucleotide sequence ID" value="NZ_CP029346.1"/>
</dbReference>
<dbReference type="KEGG" id="psez:HME7025_01141"/>
<evidence type="ECO:0000313" key="2">
    <source>
        <dbReference type="EMBL" id="AWL09004.1"/>
    </source>
</evidence>
<keyword evidence="3" id="KW-1185">Reference proteome</keyword>
<proteinExistence type="predicted"/>
<feature type="transmembrane region" description="Helical" evidence="1">
    <location>
        <begin position="205"/>
        <end position="229"/>
    </location>
</feature>
<accession>A0A2S2DUC0</accession>
<gene>
    <name evidence="2" type="ORF">HME7025_01141</name>
</gene>
<dbReference type="Proteomes" id="UP000245468">
    <property type="component" value="Chromosome"/>
</dbReference>
<dbReference type="OrthoDB" id="981402at2"/>
<protein>
    <recommendedName>
        <fullName evidence="4">Glycosyltransferase RgtA/B/C/D-like domain-containing protein</fullName>
    </recommendedName>
</protein>
<keyword evidence="1" id="KW-0812">Transmembrane</keyword>
<dbReference type="EMBL" id="CP029346">
    <property type="protein sequence ID" value="AWL09004.1"/>
    <property type="molecule type" value="Genomic_DNA"/>
</dbReference>
<organism evidence="2 3">
    <name type="scientific">Aquirufa nivalisilvae</name>
    <dbReference type="NCBI Taxonomy" id="2516557"/>
    <lineage>
        <taxon>Bacteria</taxon>
        <taxon>Pseudomonadati</taxon>
        <taxon>Bacteroidota</taxon>
        <taxon>Cytophagia</taxon>
        <taxon>Cytophagales</taxon>
        <taxon>Flectobacillaceae</taxon>
        <taxon>Aquirufa</taxon>
    </lineage>
</organism>
<dbReference type="AlphaFoldDB" id="A0A2S2DUC0"/>
<reference evidence="3" key="1">
    <citation type="submission" date="2018-05" db="EMBL/GenBank/DDBJ databases">
        <title>Pseudarcicella sp. HME7025 Genome sequencing and assembly.</title>
        <authorList>
            <person name="Kim H."/>
            <person name="Kang H."/>
            <person name="Joh K."/>
        </authorList>
    </citation>
    <scope>NUCLEOTIDE SEQUENCE [LARGE SCALE GENOMIC DNA]</scope>
    <source>
        <strain evidence="3">HME7025</strain>
    </source>
</reference>
<feature type="transmembrane region" description="Helical" evidence="1">
    <location>
        <begin position="249"/>
        <end position="269"/>
    </location>
</feature>
<sequence>MFQIFKSDSILPTLLLVAIWLISLFYIQQWGLAPFPWEIKNYLLGQKLNQGFLIYEDISDNTAPLAALFYQIVQWFSIPVHWNIYISSIIVIYQSYIFQQTIQRFELMPQIGYLPFLMYAIIFHLSLEFLAPGPALVGLTFLLLAWREIIYQQRTLQVNDRVILIGIYMAIASLFYLSYSLFFVWALLSLLFYSGITLRQIVLMFVGFLMVFSLNILFFSINGNLPFMIQVFKRSAFQFQVPEQLEVTQIAGVFAPALFIGIWGFWLVLRSRRIRSNAQKGQQTNLIWLITAIFATLTVPSLIRINLLFFLPALAYFGLNIFHLSSNSILKEVALWLLIGGTWYNVQVELKNKDRERIPAPTLTLKNQRLMVLGPQIEEYLGNQMVGPFVNWDLAKPLFSNLDQYKNVVLLHEYFEKDAPDYIYDAEDNIKKLSVYLPNLKREYRQISPNLYQKNP</sequence>
<name>A0A2S2DUC0_9BACT</name>
<evidence type="ECO:0008006" key="4">
    <source>
        <dbReference type="Google" id="ProtNLM"/>
    </source>
</evidence>
<keyword evidence="1" id="KW-0472">Membrane</keyword>
<feature type="transmembrane region" description="Helical" evidence="1">
    <location>
        <begin position="72"/>
        <end position="93"/>
    </location>
</feature>
<feature type="transmembrane region" description="Helical" evidence="1">
    <location>
        <begin position="105"/>
        <end position="123"/>
    </location>
</feature>
<evidence type="ECO:0000256" key="1">
    <source>
        <dbReference type="SAM" id="Phobius"/>
    </source>
</evidence>